<proteinExistence type="predicted"/>
<comment type="caution">
    <text evidence="1">The sequence shown here is derived from an EMBL/GenBank/DDBJ whole genome shotgun (WGS) entry which is preliminary data.</text>
</comment>
<gene>
    <name evidence="1" type="ORF">SDC9_00343</name>
</gene>
<dbReference type="InterPro" id="IPR007358">
    <property type="entry name" value="Nucleoid_associated_NdpA"/>
</dbReference>
<evidence type="ECO:0008006" key="2">
    <source>
        <dbReference type="Google" id="ProtNLM"/>
    </source>
</evidence>
<evidence type="ECO:0000313" key="1">
    <source>
        <dbReference type="EMBL" id="MPL54877.1"/>
    </source>
</evidence>
<sequence>MVGIFLFLFGRHFRLQLPLFFCHNEQNNLKSSNSLNISRNLKPSSYRKKSSAFAVPRKNLRKFPYFRSMIFTEETKLEHLCINYVGNQTHQEALVTTDTEVFITDEMKALLKDYFLKNFKPEIFFEFFHSSNIENNEVFTYVSEIFEQPELLENQSKKLAKLLYEHSTNPRTKGGEFYVCFFKDCIVKGERYDAVGLFKSENKDTFLKVSTKNDVTLSGGEVFELETLQGINLNKVDKGCLIYNTNKEQGYLMSIIDGTSRAETSYWMDDFLQVRQRQDEYFETQETLTLYKEYITKQLPQEFEITKADQADFLNKSLTFFKEKEEFKMEEFTGEVLGDQEVIQSFNTFKTQYEDERDYALSDEFAINDAAVKKNARIFKSVIKLDKNFHIYIHGDRKLIQQGQDENGKYYMLYFEEEN</sequence>
<organism evidence="1">
    <name type="scientific">bioreactor metagenome</name>
    <dbReference type="NCBI Taxonomy" id="1076179"/>
    <lineage>
        <taxon>unclassified sequences</taxon>
        <taxon>metagenomes</taxon>
        <taxon>ecological metagenomes</taxon>
    </lineage>
</organism>
<dbReference type="GO" id="GO:0009295">
    <property type="term" value="C:nucleoid"/>
    <property type="evidence" value="ECO:0007669"/>
    <property type="project" value="InterPro"/>
</dbReference>
<protein>
    <recommendedName>
        <fullName evidence="2">Nucleoid-associated protein YejK</fullName>
    </recommendedName>
</protein>
<dbReference type="EMBL" id="VSSQ01000001">
    <property type="protein sequence ID" value="MPL54877.1"/>
    <property type="molecule type" value="Genomic_DNA"/>
</dbReference>
<reference evidence="1" key="1">
    <citation type="submission" date="2019-08" db="EMBL/GenBank/DDBJ databases">
        <authorList>
            <person name="Kucharzyk K."/>
            <person name="Murdoch R.W."/>
            <person name="Higgins S."/>
            <person name="Loffler F."/>
        </authorList>
    </citation>
    <scope>NUCLEOTIDE SEQUENCE</scope>
</reference>
<accession>A0A644SKQ8</accession>
<dbReference type="Pfam" id="PF04245">
    <property type="entry name" value="NA37"/>
    <property type="match status" value="1"/>
</dbReference>
<dbReference type="AlphaFoldDB" id="A0A644SKQ8"/>
<name>A0A644SKQ8_9ZZZZ</name>